<dbReference type="OrthoDB" id="5354324at2"/>
<protein>
    <recommendedName>
        <fullName evidence="4">DUF1523 domain-containing protein</fullName>
    </recommendedName>
</protein>
<dbReference type="RefSeq" id="WP_093972588.1">
    <property type="nucleotide sequence ID" value="NZ_FXXQ01000002.1"/>
</dbReference>
<dbReference type="Pfam" id="PF07509">
    <property type="entry name" value="DUF1523"/>
    <property type="match status" value="1"/>
</dbReference>
<keyword evidence="1" id="KW-1133">Transmembrane helix</keyword>
<keyword evidence="1" id="KW-0472">Membrane</keyword>
<dbReference type="EMBL" id="FXXQ01000002">
    <property type="protein sequence ID" value="SMX22593.1"/>
    <property type="molecule type" value="Genomic_DNA"/>
</dbReference>
<keyword evidence="1" id="KW-0812">Transmembrane</keyword>
<dbReference type="Proteomes" id="UP000201838">
    <property type="component" value="Unassembled WGS sequence"/>
</dbReference>
<evidence type="ECO:0000313" key="2">
    <source>
        <dbReference type="EMBL" id="SMX22593.1"/>
    </source>
</evidence>
<feature type="transmembrane region" description="Helical" evidence="1">
    <location>
        <begin position="149"/>
        <end position="169"/>
    </location>
</feature>
<sequence length="210" mass="24383">MAYIKWTFRIFLILLVGGFLHYTLPQRDIVRIVNTYEERQDFGGWNSIFWSGGSAGTAETPVNRDVLFISTKTADDDTIVYRNEDTGWGWPPYFKFDTADLQAEAADTASTGDAPRWVAIRHYGWRNTWLSIFPNALSMRPVPGPDTRLIPWFNIVFLSLLTILCLTIWRLWRNFRQARIDPVFDEIDETADEARGAVSRFFRKWFGGRT</sequence>
<evidence type="ECO:0000256" key="1">
    <source>
        <dbReference type="SAM" id="Phobius"/>
    </source>
</evidence>
<organism evidence="2 3">
    <name type="scientific">Boseongicola aestuarii</name>
    <dbReference type="NCBI Taxonomy" id="1470561"/>
    <lineage>
        <taxon>Bacteria</taxon>
        <taxon>Pseudomonadati</taxon>
        <taxon>Pseudomonadota</taxon>
        <taxon>Alphaproteobacteria</taxon>
        <taxon>Rhodobacterales</taxon>
        <taxon>Paracoccaceae</taxon>
        <taxon>Boseongicola</taxon>
    </lineage>
</organism>
<reference evidence="2 3" key="1">
    <citation type="submission" date="2017-05" db="EMBL/GenBank/DDBJ databases">
        <authorList>
            <person name="Song R."/>
            <person name="Chenine A.L."/>
            <person name="Ruprecht R.M."/>
        </authorList>
    </citation>
    <scope>NUCLEOTIDE SEQUENCE [LARGE SCALE GENOMIC DNA]</scope>
    <source>
        <strain evidence="2 3">CECT 8489</strain>
    </source>
</reference>
<proteinExistence type="predicted"/>
<dbReference type="AlphaFoldDB" id="A0A238IX21"/>
<keyword evidence="3" id="KW-1185">Reference proteome</keyword>
<evidence type="ECO:0000313" key="3">
    <source>
        <dbReference type="Proteomes" id="UP000201838"/>
    </source>
</evidence>
<evidence type="ECO:0008006" key="4">
    <source>
        <dbReference type="Google" id="ProtNLM"/>
    </source>
</evidence>
<gene>
    <name evidence="2" type="ORF">BOA8489_00691</name>
</gene>
<accession>A0A238IX21</accession>
<dbReference type="InterPro" id="IPR011088">
    <property type="entry name" value="Phage_phiNM3_A0EWY4"/>
</dbReference>
<name>A0A238IX21_9RHOB</name>